<dbReference type="Pfam" id="PF08519">
    <property type="entry name" value="RFC1"/>
    <property type="match status" value="1"/>
</dbReference>
<dbReference type="OrthoDB" id="909918at2759"/>
<dbReference type="InterPro" id="IPR008921">
    <property type="entry name" value="DNA_pol3_clamp-load_cplx_C"/>
</dbReference>
<dbReference type="PANTHER" id="PTHR23389:SF6">
    <property type="entry name" value="REPLICATION FACTOR C SUBUNIT 1"/>
    <property type="match status" value="1"/>
</dbReference>
<evidence type="ECO:0000313" key="3">
    <source>
        <dbReference type="EMBL" id="KAJ4957607.1"/>
    </source>
</evidence>
<dbReference type="InterPro" id="IPR013725">
    <property type="entry name" value="DNA_replication_fac_RFC1_C"/>
</dbReference>
<proteinExistence type="predicted"/>
<keyword evidence="4" id="KW-1185">Reference proteome</keyword>
<sequence>MLVIKYDDIRQSLLSSVKDEDISPFTAVDKLFGFNAGKMRMDERIDLSMSDPDLVPLLIQENYINYRPSSVSKDDNGVKRMNLLAHAAESIGDGDIINVQIRRYRQWQLSQTGAVTSCIILSPPPSPSAALLHGQRKILGQGERNFNRFGGWLGKNSTMGKNLRLLEDVHVHFLASRESSSDSTPGIVYMSNFMAHSRETLRVDYFNILLRRLTDPLRTFSKDEAVKKVVEFMDTYTLISVVAVRDAFFACWLSMLTDFPYERCDFICEIATEAKI</sequence>
<organism evidence="3 4">
    <name type="scientific">Protea cynaroides</name>
    <dbReference type="NCBI Taxonomy" id="273540"/>
    <lineage>
        <taxon>Eukaryota</taxon>
        <taxon>Viridiplantae</taxon>
        <taxon>Streptophyta</taxon>
        <taxon>Embryophyta</taxon>
        <taxon>Tracheophyta</taxon>
        <taxon>Spermatophyta</taxon>
        <taxon>Magnoliopsida</taxon>
        <taxon>Proteales</taxon>
        <taxon>Proteaceae</taxon>
        <taxon>Protea</taxon>
    </lineage>
</organism>
<dbReference type="FunFam" id="1.20.272.10:FF:000013">
    <property type="entry name" value="Replication factor C subunit 1"/>
    <property type="match status" value="1"/>
</dbReference>
<dbReference type="SUPFAM" id="SSF48019">
    <property type="entry name" value="post-AAA+ oligomerization domain-like"/>
    <property type="match status" value="1"/>
</dbReference>
<gene>
    <name evidence="3" type="ORF">NE237_024718</name>
</gene>
<dbReference type="Gene3D" id="1.20.272.10">
    <property type="match status" value="1"/>
</dbReference>
<evidence type="ECO:0000259" key="2">
    <source>
        <dbReference type="Pfam" id="PF08519"/>
    </source>
</evidence>
<name>A0A9Q0H0J7_9MAGN</name>
<keyword evidence="1" id="KW-0235">DNA replication</keyword>
<protein>
    <recommendedName>
        <fullName evidence="2">DNA replication factor RFC1 C-terminal domain-containing protein</fullName>
    </recommendedName>
</protein>
<dbReference type="Proteomes" id="UP001141806">
    <property type="component" value="Unassembled WGS sequence"/>
</dbReference>
<dbReference type="GO" id="GO:0006260">
    <property type="term" value="P:DNA replication"/>
    <property type="evidence" value="ECO:0007669"/>
    <property type="project" value="UniProtKB-KW"/>
</dbReference>
<dbReference type="GO" id="GO:0005524">
    <property type="term" value="F:ATP binding"/>
    <property type="evidence" value="ECO:0007669"/>
    <property type="project" value="InterPro"/>
</dbReference>
<dbReference type="GO" id="GO:0003689">
    <property type="term" value="F:DNA clamp loader activity"/>
    <property type="evidence" value="ECO:0007669"/>
    <property type="project" value="InterPro"/>
</dbReference>
<evidence type="ECO:0000256" key="1">
    <source>
        <dbReference type="ARBA" id="ARBA00022705"/>
    </source>
</evidence>
<dbReference type="EMBL" id="JAMYWD010000010">
    <property type="protein sequence ID" value="KAJ4957607.1"/>
    <property type="molecule type" value="Genomic_DNA"/>
</dbReference>
<reference evidence="3" key="1">
    <citation type="journal article" date="2023" name="Plant J.">
        <title>The genome of the king protea, Protea cynaroides.</title>
        <authorList>
            <person name="Chang J."/>
            <person name="Duong T.A."/>
            <person name="Schoeman C."/>
            <person name="Ma X."/>
            <person name="Roodt D."/>
            <person name="Barker N."/>
            <person name="Li Z."/>
            <person name="Van de Peer Y."/>
            <person name="Mizrachi E."/>
        </authorList>
    </citation>
    <scope>NUCLEOTIDE SEQUENCE</scope>
    <source>
        <tissue evidence="3">Young leaves</tissue>
    </source>
</reference>
<accession>A0A9Q0H0J7</accession>
<evidence type="ECO:0000313" key="4">
    <source>
        <dbReference type="Proteomes" id="UP001141806"/>
    </source>
</evidence>
<dbReference type="GO" id="GO:0003677">
    <property type="term" value="F:DNA binding"/>
    <property type="evidence" value="ECO:0007669"/>
    <property type="project" value="InterPro"/>
</dbReference>
<dbReference type="PANTHER" id="PTHR23389">
    <property type="entry name" value="CHROMOSOME TRANSMISSION FIDELITY FACTOR 18"/>
    <property type="match status" value="1"/>
</dbReference>
<dbReference type="GO" id="GO:0005634">
    <property type="term" value="C:nucleus"/>
    <property type="evidence" value="ECO:0007669"/>
    <property type="project" value="TreeGrafter"/>
</dbReference>
<dbReference type="AlphaFoldDB" id="A0A9Q0H0J7"/>
<feature type="domain" description="DNA replication factor RFC1 C-terminal" evidence="2">
    <location>
        <begin position="91"/>
        <end position="239"/>
    </location>
</feature>
<comment type="caution">
    <text evidence="3">The sequence shown here is derived from an EMBL/GenBank/DDBJ whole genome shotgun (WGS) entry which is preliminary data.</text>
</comment>
<dbReference type="GO" id="GO:0005663">
    <property type="term" value="C:DNA replication factor C complex"/>
    <property type="evidence" value="ECO:0007669"/>
    <property type="project" value="InterPro"/>
</dbReference>